<dbReference type="SUPFAM" id="SSF54897">
    <property type="entry name" value="Protease propeptides/inhibitors"/>
    <property type="match status" value="1"/>
</dbReference>
<evidence type="ECO:0000256" key="4">
    <source>
        <dbReference type="ARBA" id="ARBA00012462"/>
    </source>
</evidence>
<dbReference type="InterPro" id="IPR050819">
    <property type="entry name" value="Tripeptidyl-peptidase_I"/>
</dbReference>
<feature type="active site" description="Charge relay system" evidence="15">
    <location>
        <position position="305"/>
    </location>
</feature>
<keyword evidence="14" id="KW-0325">Glycoprotein</keyword>
<protein>
    <recommendedName>
        <fullName evidence="4">tripeptidyl-peptidase II</fullName>
        <ecNumber evidence="4">3.4.14.10</ecNumber>
    </recommendedName>
</protein>
<dbReference type="InterPro" id="IPR036852">
    <property type="entry name" value="Peptidase_S8/S53_dom_sf"/>
</dbReference>
<evidence type="ECO:0000256" key="13">
    <source>
        <dbReference type="ARBA" id="ARBA00023145"/>
    </source>
</evidence>
<dbReference type="EC" id="3.4.14.10" evidence="4"/>
<evidence type="ECO:0000256" key="15">
    <source>
        <dbReference type="PROSITE-ProRule" id="PRU01032"/>
    </source>
</evidence>
<dbReference type="GO" id="GO:0008240">
    <property type="term" value="F:tripeptidyl-peptidase activity"/>
    <property type="evidence" value="ECO:0007669"/>
    <property type="project" value="UniProtKB-EC"/>
</dbReference>
<dbReference type="InterPro" id="IPR015366">
    <property type="entry name" value="S53_propep"/>
</dbReference>
<dbReference type="FunFam" id="3.40.50.200:FF:000015">
    <property type="entry name" value="Tripeptidyl peptidase A"/>
    <property type="match status" value="1"/>
</dbReference>
<dbReference type="PANTHER" id="PTHR14218:SF10">
    <property type="entry name" value="PEPTIDASE S53 DOMAIN-CONTAINING PROTEIN"/>
    <property type="match status" value="1"/>
</dbReference>
<reference evidence="18" key="1">
    <citation type="submission" date="2021-03" db="EMBL/GenBank/DDBJ databases">
        <title>Revisited historic fungal species revealed as producer of novel bioactive compounds through whole genome sequencing and comparative genomics.</title>
        <authorList>
            <person name="Vignolle G.A."/>
            <person name="Hochenegger N."/>
            <person name="Mach R.L."/>
            <person name="Mach-Aigner A.R."/>
            <person name="Javad Rahimi M."/>
            <person name="Salim K.A."/>
            <person name="Chan C.M."/>
            <person name="Lim L.B.L."/>
            <person name="Cai F."/>
            <person name="Druzhinina I.S."/>
            <person name="U'Ren J.M."/>
            <person name="Derntl C."/>
        </authorList>
    </citation>
    <scope>NUCLEOTIDE SEQUENCE</scope>
    <source>
        <strain evidence="18">TUCIM 5799</strain>
    </source>
</reference>
<comment type="function">
    <text evidence="2">Secreted tripeptidyl-peptidase which degrades proteins at acidic pHs and is involved in virulence.</text>
</comment>
<dbReference type="AlphaFoldDB" id="A0A9P9WNF5"/>
<dbReference type="Pfam" id="PF09286">
    <property type="entry name" value="Pro-kuma_activ"/>
    <property type="match status" value="1"/>
</dbReference>
<evidence type="ECO:0000259" key="17">
    <source>
        <dbReference type="PROSITE" id="PS51695"/>
    </source>
</evidence>
<feature type="binding site" evidence="15">
    <location>
        <position position="573"/>
    </location>
    <ligand>
        <name>Ca(2+)</name>
        <dbReference type="ChEBI" id="CHEBI:29108"/>
    </ligand>
</feature>
<keyword evidence="5" id="KW-0964">Secreted</keyword>
<feature type="binding site" evidence="15">
    <location>
        <position position="549"/>
    </location>
    <ligand>
        <name>Ca(2+)</name>
        <dbReference type="ChEBI" id="CHEBI:29108"/>
    </ligand>
</feature>
<evidence type="ECO:0000313" key="18">
    <source>
        <dbReference type="EMBL" id="KAI1871926.1"/>
    </source>
</evidence>
<evidence type="ECO:0000256" key="3">
    <source>
        <dbReference type="ARBA" id="ARBA00004239"/>
    </source>
</evidence>
<evidence type="ECO:0000256" key="2">
    <source>
        <dbReference type="ARBA" id="ARBA00002451"/>
    </source>
</evidence>
<dbReference type="InterPro" id="IPR030400">
    <property type="entry name" value="Sedolisin_dom"/>
</dbReference>
<dbReference type="Gene3D" id="3.40.50.200">
    <property type="entry name" value="Peptidase S8/S53 domain"/>
    <property type="match status" value="1"/>
</dbReference>
<accession>A0A9P9WNF5</accession>
<dbReference type="CDD" id="cd04056">
    <property type="entry name" value="Peptidases_S53"/>
    <property type="match status" value="1"/>
</dbReference>
<sequence length="595" mass="62308">MHVSGPLTVAALAAGGLAFPTLGLGQEKRSFAATSVFESVPAPPSGWVRENVAAFSKDEATAELRIQLVHQNMDKFHELATNIATPSHELYGQHVSQDVIDAMIAPRDESKSLVFEWLRQQGLDQDAVLSPRGNTVVVKASVRQAEKLLGAQYDVYNNAELGQQVIRTLEYRIPDTLKQHVSMVQPTTFFGLRSSVSKVSPVTESESAIHINAADAVAGCSNGVTPECLSNLYNFASSKSTAQSNGKLGIAGFLEQWPSTSDLSTFLSRFAISSNTDQSYTCDLINGGKCPANPGNSVGVEANLDVQYARAITKAIPNVYYSVGGRPPIVGSGSNTNEPYLEFLEYLLGLDDKDLPNTVSISYGDDESSVPLSYADNVCNLFSQVGARGVSILVASGDSSVGTTCKLNGKTQFTTAFPAACPWVTTVGGTQGSAPEQAWTSGGAGFSEVFGQPSYQAAAVKAWIANNKDGVSQYYNASGRAYPDVAALASNFRIVESGSTTAVSGTSCASPSFAGVIQLLNSARLAAGKPGLGFLNPWLYGNASSGFNDIATGKTTGCRNAISGGAGFSAISGWDPATGLGSPNYAKLLAISNST</sequence>
<dbReference type="EMBL" id="JAFIMR010000012">
    <property type="protein sequence ID" value="KAI1871926.1"/>
    <property type="molecule type" value="Genomic_DNA"/>
</dbReference>
<comment type="caution">
    <text evidence="18">The sequence shown here is derived from an EMBL/GenBank/DDBJ whole genome shotgun (WGS) entry which is preliminary data.</text>
</comment>
<dbReference type="InterPro" id="IPR000209">
    <property type="entry name" value="Peptidase_S8/S53_dom"/>
</dbReference>
<organism evidence="18 19">
    <name type="scientific">Neoarthrinium moseri</name>
    <dbReference type="NCBI Taxonomy" id="1658444"/>
    <lineage>
        <taxon>Eukaryota</taxon>
        <taxon>Fungi</taxon>
        <taxon>Dikarya</taxon>
        <taxon>Ascomycota</taxon>
        <taxon>Pezizomycotina</taxon>
        <taxon>Sordariomycetes</taxon>
        <taxon>Xylariomycetidae</taxon>
        <taxon>Amphisphaeriales</taxon>
        <taxon>Apiosporaceae</taxon>
        <taxon>Neoarthrinium</taxon>
    </lineage>
</organism>
<dbReference type="GO" id="GO:0006508">
    <property type="term" value="P:proteolysis"/>
    <property type="evidence" value="ECO:0007669"/>
    <property type="project" value="UniProtKB-KW"/>
</dbReference>
<comment type="catalytic activity">
    <reaction evidence="1">
        <text>Release of an N-terminal tripeptide from a polypeptide.</text>
        <dbReference type="EC" id="3.4.14.10"/>
    </reaction>
</comment>
<evidence type="ECO:0000256" key="1">
    <source>
        <dbReference type="ARBA" id="ARBA00001910"/>
    </source>
</evidence>
<dbReference type="SMART" id="SM00944">
    <property type="entry name" value="Pro-kuma_activ"/>
    <property type="match status" value="1"/>
</dbReference>
<evidence type="ECO:0000256" key="8">
    <source>
        <dbReference type="ARBA" id="ARBA00022729"/>
    </source>
</evidence>
<name>A0A9P9WNF5_9PEZI</name>
<feature type="active site" description="Charge relay system" evidence="15">
    <location>
        <position position="301"/>
    </location>
</feature>
<gene>
    <name evidence="18" type="ORF">JX265_005912</name>
</gene>
<evidence type="ECO:0000256" key="11">
    <source>
        <dbReference type="ARBA" id="ARBA00022837"/>
    </source>
</evidence>
<dbReference type="GO" id="GO:0046872">
    <property type="term" value="F:metal ion binding"/>
    <property type="evidence" value="ECO:0007669"/>
    <property type="project" value="UniProtKB-UniRule"/>
</dbReference>
<dbReference type="CDD" id="cd11377">
    <property type="entry name" value="Pro-peptidase_S53"/>
    <property type="match status" value="1"/>
</dbReference>
<dbReference type="Proteomes" id="UP000829685">
    <property type="component" value="Unassembled WGS sequence"/>
</dbReference>
<keyword evidence="19" id="KW-1185">Reference proteome</keyword>
<keyword evidence="9 15" id="KW-0378">Hydrolase</keyword>
<evidence type="ECO:0000256" key="7">
    <source>
        <dbReference type="ARBA" id="ARBA00022723"/>
    </source>
</evidence>
<evidence type="ECO:0000256" key="16">
    <source>
        <dbReference type="SAM" id="SignalP"/>
    </source>
</evidence>
<evidence type="ECO:0000256" key="9">
    <source>
        <dbReference type="ARBA" id="ARBA00022801"/>
    </source>
</evidence>
<evidence type="ECO:0000256" key="12">
    <source>
        <dbReference type="ARBA" id="ARBA00023026"/>
    </source>
</evidence>
<keyword evidence="6 15" id="KW-0645">Protease</keyword>
<evidence type="ECO:0000256" key="5">
    <source>
        <dbReference type="ARBA" id="ARBA00022525"/>
    </source>
</evidence>
<dbReference type="PANTHER" id="PTHR14218">
    <property type="entry name" value="PROTEASE S8 TRIPEPTIDYL PEPTIDASE I CLN2"/>
    <property type="match status" value="1"/>
</dbReference>
<feature type="binding site" evidence="15">
    <location>
        <position position="575"/>
    </location>
    <ligand>
        <name>Ca(2+)</name>
        <dbReference type="ChEBI" id="CHEBI:29108"/>
    </ligand>
</feature>
<feature type="active site" description="Charge relay system" evidence="15">
    <location>
        <position position="507"/>
    </location>
</feature>
<dbReference type="GO" id="GO:0004252">
    <property type="term" value="F:serine-type endopeptidase activity"/>
    <property type="evidence" value="ECO:0007669"/>
    <property type="project" value="UniProtKB-UniRule"/>
</dbReference>
<dbReference type="PROSITE" id="PS51695">
    <property type="entry name" value="SEDOLISIN"/>
    <property type="match status" value="1"/>
</dbReference>
<feature type="signal peptide" evidence="16">
    <location>
        <begin position="1"/>
        <end position="18"/>
    </location>
</feature>
<feature type="domain" description="Peptidase S53" evidence="17">
    <location>
        <begin position="223"/>
        <end position="595"/>
    </location>
</feature>
<dbReference type="SUPFAM" id="SSF52743">
    <property type="entry name" value="Subtilisin-like"/>
    <property type="match status" value="1"/>
</dbReference>
<feature type="binding site" evidence="15">
    <location>
        <position position="550"/>
    </location>
    <ligand>
        <name>Ca(2+)</name>
        <dbReference type="ChEBI" id="CHEBI:29108"/>
    </ligand>
</feature>
<keyword evidence="13" id="KW-0865">Zymogen</keyword>
<evidence type="ECO:0000256" key="6">
    <source>
        <dbReference type="ARBA" id="ARBA00022670"/>
    </source>
</evidence>
<proteinExistence type="predicted"/>
<keyword evidence="7 15" id="KW-0479">Metal-binding</keyword>
<keyword evidence="12" id="KW-0843">Virulence</keyword>
<evidence type="ECO:0000256" key="14">
    <source>
        <dbReference type="ARBA" id="ARBA00023180"/>
    </source>
</evidence>
<evidence type="ECO:0000256" key="10">
    <source>
        <dbReference type="ARBA" id="ARBA00022825"/>
    </source>
</evidence>
<comment type="cofactor">
    <cofactor evidence="15">
        <name>Ca(2+)</name>
        <dbReference type="ChEBI" id="CHEBI:29108"/>
    </cofactor>
    <text evidence="15">Binds 1 Ca(2+) ion per subunit.</text>
</comment>
<keyword evidence="11 15" id="KW-0106">Calcium</keyword>
<evidence type="ECO:0000313" key="19">
    <source>
        <dbReference type="Proteomes" id="UP000829685"/>
    </source>
</evidence>
<feature type="chain" id="PRO_5040189470" description="tripeptidyl-peptidase II" evidence="16">
    <location>
        <begin position="19"/>
        <end position="595"/>
    </location>
</feature>
<dbReference type="Pfam" id="PF00082">
    <property type="entry name" value="Peptidase_S8"/>
    <property type="match status" value="1"/>
</dbReference>
<keyword evidence="8 16" id="KW-0732">Signal</keyword>
<dbReference type="PROSITE" id="PS00138">
    <property type="entry name" value="SUBTILASE_SER"/>
    <property type="match status" value="1"/>
</dbReference>
<dbReference type="GO" id="GO:0005576">
    <property type="term" value="C:extracellular region"/>
    <property type="evidence" value="ECO:0007669"/>
    <property type="project" value="UniProtKB-SubCell"/>
</dbReference>
<comment type="subcellular location">
    <subcellularLocation>
        <location evidence="3">Secreted</location>
        <location evidence="3">Extracellular space</location>
    </subcellularLocation>
</comment>
<keyword evidence="10 15" id="KW-0720">Serine protease</keyword>
<dbReference type="InterPro" id="IPR023828">
    <property type="entry name" value="Peptidase_S8_Ser-AS"/>
</dbReference>